<dbReference type="InterPro" id="IPR039344">
    <property type="entry name" value="MBLAC1"/>
</dbReference>
<dbReference type="PANTHER" id="PTHR23200">
    <property type="entry name" value="METALLO-BETA-LACTAMASE DOMAIN-CONTAINING PROTEIN 1"/>
    <property type="match status" value="1"/>
</dbReference>
<protein>
    <recommendedName>
        <fullName evidence="2">Metallo-beta-lactamase domain-containing protein</fullName>
    </recommendedName>
</protein>
<evidence type="ECO:0000313" key="1">
    <source>
        <dbReference type="EnsemblMetazoa" id="ACOM030107-PA.1"/>
    </source>
</evidence>
<reference evidence="1" key="1">
    <citation type="submission" date="2022-08" db="UniProtKB">
        <authorList>
            <consortium name="EnsemblMetazoa"/>
        </authorList>
    </citation>
    <scope>IDENTIFICATION</scope>
</reference>
<dbReference type="Proteomes" id="UP000075882">
    <property type="component" value="Unassembled WGS sequence"/>
</dbReference>
<dbReference type="AlphaFoldDB" id="A0A8W7PDX3"/>
<dbReference type="EnsemblMetazoa" id="ACOM030107-RA">
    <property type="protein sequence ID" value="ACOM030107-PA.1"/>
    <property type="gene ID" value="ACOM030107"/>
</dbReference>
<dbReference type="Gene3D" id="3.60.15.10">
    <property type="entry name" value="Ribonuclease Z/Hydroxyacylglutathione hydrolase-like"/>
    <property type="match status" value="1"/>
</dbReference>
<dbReference type="InterPro" id="IPR036866">
    <property type="entry name" value="RibonucZ/Hydroxyglut_hydro"/>
</dbReference>
<evidence type="ECO:0008006" key="2">
    <source>
        <dbReference type="Google" id="ProtNLM"/>
    </source>
</evidence>
<sequence length="156" mass="17479">MEMATTSLVDDRHVHKSLQFERANFYNSKLEKPYTKTPCAASPYRLTDDIEVQATPGHTLSCVTVLVAKSNLDERRPVAIAGDLFERQQDIEDERLWLEAGSEDPRAQRIHRARIANLAGWIIPGHGGPFRVDASVREKLNKQQDQAGPSTEGDVI</sequence>
<dbReference type="SUPFAM" id="SSF56281">
    <property type="entry name" value="Metallo-hydrolase/oxidoreductase"/>
    <property type="match status" value="1"/>
</dbReference>
<name>A0A8W7PDX3_ANOCL</name>
<accession>A0A8W7PDX3</accession>
<proteinExistence type="predicted"/>
<organism evidence="1">
    <name type="scientific">Anopheles coluzzii</name>
    <name type="common">African malaria mosquito</name>
    <dbReference type="NCBI Taxonomy" id="1518534"/>
    <lineage>
        <taxon>Eukaryota</taxon>
        <taxon>Metazoa</taxon>
        <taxon>Ecdysozoa</taxon>
        <taxon>Arthropoda</taxon>
        <taxon>Hexapoda</taxon>
        <taxon>Insecta</taxon>
        <taxon>Pterygota</taxon>
        <taxon>Neoptera</taxon>
        <taxon>Endopterygota</taxon>
        <taxon>Diptera</taxon>
        <taxon>Nematocera</taxon>
        <taxon>Culicoidea</taxon>
        <taxon>Culicidae</taxon>
        <taxon>Anophelinae</taxon>
        <taxon>Anopheles</taxon>
    </lineage>
</organism>
<dbReference type="VEuPathDB" id="VectorBase:ACON2_041083"/>
<dbReference type="PANTHER" id="PTHR23200:SF48">
    <property type="entry name" value="METALLO-BETA-LACTAMASE DOMAIN-CONTAINING PROTEIN 1"/>
    <property type="match status" value="1"/>
</dbReference>